<keyword evidence="1" id="KW-1133">Transmembrane helix</keyword>
<reference evidence="3" key="1">
    <citation type="submission" date="2017-09" db="EMBL/GenBank/DDBJ databases">
        <title>Depth-based differentiation of microbial function through sediment-hosted aquifers and enrichment of novel symbionts in the deep terrestrial subsurface.</title>
        <authorList>
            <person name="Probst A.J."/>
            <person name="Ladd B."/>
            <person name="Jarett J.K."/>
            <person name="Geller-Mcgrath D.E."/>
            <person name="Sieber C.M.K."/>
            <person name="Emerson J.B."/>
            <person name="Anantharaman K."/>
            <person name="Thomas B.C."/>
            <person name="Malmstrom R."/>
            <person name="Stieglmeier M."/>
            <person name="Klingl A."/>
            <person name="Woyke T."/>
            <person name="Ryan C.M."/>
            <person name="Banfield J.F."/>
        </authorList>
    </citation>
    <scope>NUCLEOTIDE SEQUENCE [LARGE SCALE GENOMIC DNA]</scope>
</reference>
<name>A0A2M8EXE9_9BACT</name>
<dbReference type="Proteomes" id="UP000231383">
    <property type="component" value="Unassembled WGS sequence"/>
</dbReference>
<sequence>MYSSRGFTLVELIVVIGIIGVLATLGIGSYSNVQRSS</sequence>
<protein>
    <submittedName>
        <fullName evidence="2">Prepilin-type cleavage/methylation domain-containing protein</fullName>
    </submittedName>
</protein>
<dbReference type="EMBL" id="PFSC01000129">
    <property type="protein sequence ID" value="PJC30665.1"/>
    <property type="molecule type" value="Genomic_DNA"/>
</dbReference>
<keyword evidence="1" id="KW-0812">Transmembrane</keyword>
<accession>A0A2M8EXE9</accession>
<keyword evidence="1" id="KW-0472">Membrane</keyword>
<dbReference type="InterPro" id="IPR012902">
    <property type="entry name" value="N_methyl_site"/>
</dbReference>
<evidence type="ECO:0000313" key="2">
    <source>
        <dbReference type="EMBL" id="PJC30665.1"/>
    </source>
</evidence>
<gene>
    <name evidence="2" type="ORF">CO051_05155</name>
</gene>
<dbReference type="SUPFAM" id="SSF54523">
    <property type="entry name" value="Pili subunits"/>
    <property type="match status" value="1"/>
</dbReference>
<evidence type="ECO:0000256" key="1">
    <source>
        <dbReference type="SAM" id="Phobius"/>
    </source>
</evidence>
<evidence type="ECO:0000313" key="3">
    <source>
        <dbReference type="Proteomes" id="UP000231383"/>
    </source>
</evidence>
<dbReference type="PROSITE" id="PS00409">
    <property type="entry name" value="PROKAR_NTER_METHYL"/>
    <property type="match status" value="1"/>
</dbReference>
<dbReference type="AlphaFoldDB" id="A0A2M8EXE9"/>
<proteinExistence type="predicted"/>
<dbReference type="Pfam" id="PF07963">
    <property type="entry name" value="N_methyl"/>
    <property type="match status" value="1"/>
</dbReference>
<feature type="non-terminal residue" evidence="2">
    <location>
        <position position="37"/>
    </location>
</feature>
<comment type="caution">
    <text evidence="2">The sequence shown here is derived from an EMBL/GenBank/DDBJ whole genome shotgun (WGS) entry which is preliminary data.</text>
</comment>
<dbReference type="NCBIfam" id="TIGR02532">
    <property type="entry name" value="IV_pilin_GFxxxE"/>
    <property type="match status" value="1"/>
</dbReference>
<dbReference type="InterPro" id="IPR045584">
    <property type="entry name" value="Pilin-like"/>
</dbReference>
<dbReference type="Gene3D" id="3.30.700.10">
    <property type="entry name" value="Glycoprotein, Type 4 Pilin"/>
    <property type="match status" value="1"/>
</dbReference>
<organism evidence="2 3">
    <name type="scientific">Candidatus Roizmanbacteria bacterium CG_4_9_14_0_2_um_filter_39_13</name>
    <dbReference type="NCBI Taxonomy" id="1974839"/>
    <lineage>
        <taxon>Bacteria</taxon>
        <taxon>Candidatus Roizmaniibacteriota</taxon>
    </lineage>
</organism>
<feature type="transmembrane region" description="Helical" evidence="1">
    <location>
        <begin position="12"/>
        <end position="33"/>
    </location>
</feature>